<keyword evidence="2 5" id="KW-0808">Transferase</keyword>
<comment type="cofactor">
    <cofactor evidence="1">
        <name>pyridoxal 5'-phosphate</name>
        <dbReference type="ChEBI" id="CHEBI:597326"/>
    </cofactor>
</comment>
<gene>
    <name evidence="5" type="ORF">HPT29_004880</name>
</gene>
<keyword evidence="2 5" id="KW-0032">Aminotransferase</keyword>
<dbReference type="Proteomes" id="UP001017257">
    <property type="component" value="Chromosome"/>
</dbReference>
<keyword evidence="6" id="KW-1185">Reference proteome</keyword>
<evidence type="ECO:0000256" key="1">
    <source>
        <dbReference type="ARBA" id="ARBA00001933"/>
    </source>
</evidence>
<comment type="similarity">
    <text evidence="4">Belongs to the class-III pyridoxal-phosphate-dependent aminotransferase family.</text>
</comment>
<dbReference type="InterPro" id="IPR015424">
    <property type="entry name" value="PyrdxlP-dep_Trfase"/>
</dbReference>
<dbReference type="PROSITE" id="PS00600">
    <property type="entry name" value="AA_TRANSFER_CLASS_3"/>
    <property type="match status" value="1"/>
</dbReference>
<dbReference type="Gene3D" id="3.40.640.10">
    <property type="entry name" value="Type I PLP-dependent aspartate aminotransferase-like (Major domain)"/>
    <property type="match status" value="1"/>
</dbReference>
<dbReference type="InterPro" id="IPR005814">
    <property type="entry name" value="Aminotrans_3"/>
</dbReference>
<name>A0ABY5RT89_9HYPH</name>
<dbReference type="CDD" id="cd00610">
    <property type="entry name" value="OAT_like"/>
    <property type="match status" value="1"/>
</dbReference>
<protein>
    <submittedName>
        <fullName evidence="5">Aspartate aminotransferase family protein</fullName>
    </submittedName>
</protein>
<dbReference type="GO" id="GO:0008483">
    <property type="term" value="F:transaminase activity"/>
    <property type="evidence" value="ECO:0007669"/>
    <property type="project" value="UniProtKB-KW"/>
</dbReference>
<evidence type="ECO:0000256" key="4">
    <source>
        <dbReference type="RuleBase" id="RU003560"/>
    </source>
</evidence>
<dbReference type="InterPro" id="IPR049704">
    <property type="entry name" value="Aminotrans_3_PPA_site"/>
</dbReference>
<organism evidence="5 6">
    <name type="scientific">Microvirga terrae</name>
    <dbReference type="NCBI Taxonomy" id="2740529"/>
    <lineage>
        <taxon>Bacteria</taxon>
        <taxon>Pseudomonadati</taxon>
        <taxon>Pseudomonadota</taxon>
        <taxon>Alphaproteobacteria</taxon>
        <taxon>Hyphomicrobiales</taxon>
        <taxon>Methylobacteriaceae</taxon>
        <taxon>Microvirga</taxon>
    </lineage>
</organism>
<sequence>MEDLVVTRAEGSLIFDANGRRYINFTAGWCVGNLGWRRKDIIAAIRDFDGPTYVHPYYRYQPWAELVDRLTQLAGGRLTQCFRAAGGSEAVDIALQAAILHTGRSKFVAIEGSYHGNAIANRGVGDSHLRGRIPGLRPSSAKIKPPLDATRLERVEALLSREDVAGFIMEPIICNLGVLIPDRTFMRGVQRLCRRYGTLLIIDEVATGFGRTGRMFGFELFGLKPDIVCLAKAVTAGYAPMGATLTIRAVAAAMQELGVYSTYGWHPLSVAAALANLQIWAEQGDEILVDVATIGAFMRERLLQMPFGPQTEVRVQGLAVGVDIGDAEYAERIQTRCRENGLLITTEDTTLTLFPALTIDDVTAVEGLRILAQCLQPTVRVNPVRCDGGRMPVGAAVPLICP</sequence>
<evidence type="ECO:0000313" key="6">
    <source>
        <dbReference type="Proteomes" id="UP001017257"/>
    </source>
</evidence>
<proteinExistence type="inferred from homology"/>
<keyword evidence="3 4" id="KW-0663">Pyridoxal phosphate</keyword>
<dbReference type="EMBL" id="CP102845">
    <property type="protein sequence ID" value="UVF20480.1"/>
    <property type="molecule type" value="Genomic_DNA"/>
</dbReference>
<dbReference type="Pfam" id="PF00202">
    <property type="entry name" value="Aminotran_3"/>
    <property type="match status" value="1"/>
</dbReference>
<dbReference type="PANTHER" id="PTHR11986">
    <property type="entry name" value="AMINOTRANSFERASE CLASS III"/>
    <property type="match status" value="1"/>
</dbReference>
<dbReference type="InterPro" id="IPR015421">
    <property type="entry name" value="PyrdxlP-dep_Trfase_major"/>
</dbReference>
<evidence type="ECO:0000256" key="3">
    <source>
        <dbReference type="ARBA" id="ARBA00022898"/>
    </source>
</evidence>
<dbReference type="RefSeq" id="WP_173947657.1">
    <property type="nucleotide sequence ID" value="NZ_CP102845.1"/>
</dbReference>
<reference evidence="5" key="1">
    <citation type="submission" date="2022-08" db="EMBL/GenBank/DDBJ databases">
        <title>Microvirga terrae sp. nov., isolated from soil.</title>
        <authorList>
            <person name="Kim K.H."/>
            <person name="Seo Y.L."/>
            <person name="Kim J.M."/>
            <person name="Lee J.K."/>
            <person name="Han D.M."/>
            <person name="Jeon C.O."/>
        </authorList>
    </citation>
    <scope>NUCLEOTIDE SEQUENCE</scope>
    <source>
        <strain evidence="5">R24</strain>
    </source>
</reference>
<accession>A0ABY5RT89</accession>
<dbReference type="InterPro" id="IPR050103">
    <property type="entry name" value="Class-III_PLP-dep_AT"/>
</dbReference>
<dbReference type="InterPro" id="IPR015422">
    <property type="entry name" value="PyrdxlP-dep_Trfase_small"/>
</dbReference>
<evidence type="ECO:0000256" key="2">
    <source>
        <dbReference type="ARBA" id="ARBA00022576"/>
    </source>
</evidence>
<dbReference type="SUPFAM" id="SSF53383">
    <property type="entry name" value="PLP-dependent transferases"/>
    <property type="match status" value="1"/>
</dbReference>
<dbReference type="Gene3D" id="3.90.1150.10">
    <property type="entry name" value="Aspartate Aminotransferase, domain 1"/>
    <property type="match status" value="1"/>
</dbReference>
<dbReference type="PIRSF" id="PIRSF000521">
    <property type="entry name" value="Transaminase_4ab_Lys_Orn"/>
    <property type="match status" value="1"/>
</dbReference>
<evidence type="ECO:0000313" key="5">
    <source>
        <dbReference type="EMBL" id="UVF20480.1"/>
    </source>
</evidence>